<dbReference type="InterPro" id="IPR011330">
    <property type="entry name" value="Glyco_hydro/deAcase_b/a-brl"/>
</dbReference>
<comment type="caution">
    <text evidence="2">The sequence shown here is derived from an EMBL/GenBank/DDBJ whole genome shotgun (WGS) entry which is preliminary data.</text>
</comment>
<dbReference type="Pfam" id="PF01522">
    <property type="entry name" value="Polysacc_deac_1"/>
    <property type="match status" value="1"/>
</dbReference>
<gene>
    <name evidence="2" type="ORF">HNO84_22370</name>
</gene>
<reference evidence="2 3" key="1">
    <citation type="journal article" date="2020" name="Front. Plant Sci.">
        <title>Isolation of Rhizosphere Bacteria That Improve Quality and Water Stress Tolerance in Greenhouse Ornamentals.</title>
        <authorList>
            <person name="Nordstedt N.P."/>
            <person name="Jones M.L."/>
        </authorList>
    </citation>
    <scope>NUCLEOTIDE SEQUENCE [LARGE SCALE GENOMIC DNA]</scope>
    <source>
        <strain evidence="2 3">C6C2</strain>
    </source>
</reference>
<feature type="domain" description="NodB homology" evidence="1">
    <location>
        <begin position="97"/>
        <end position="200"/>
    </location>
</feature>
<dbReference type="Proteomes" id="UP000536746">
    <property type="component" value="Unassembled WGS sequence"/>
</dbReference>
<organism evidence="2 3">
    <name type="scientific">Herbaspirillum robiniae</name>
    <dbReference type="NCBI Taxonomy" id="2014887"/>
    <lineage>
        <taxon>Bacteria</taxon>
        <taxon>Pseudomonadati</taxon>
        <taxon>Pseudomonadota</taxon>
        <taxon>Betaproteobacteria</taxon>
        <taxon>Burkholderiales</taxon>
        <taxon>Oxalobacteraceae</taxon>
        <taxon>Herbaspirillum</taxon>
    </lineage>
</organism>
<keyword evidence="3" id="KW-1185">Reference proteome</keyword>
<dbReference type="RefSeq" id="WP_079219330.1">
    <property type="nucleotide sequence ID" value="NZ_CP018845.1"/>
</dbReference>
<dbReference type="PANTHER" id="PTHR43123:SF4">
    <property type="entry name" value="POLYSACCHARIDE DEACETYLASE"/>
    <property type="match status" value="1"/>
</dbReference>
<dbReference type="InterPro" id="IPR002509">
    <property type="entry name" value="NODB_dom"/>
</dbReference>
<evidence type="ECO:0000313" key="3">
    <source>
        <dbReference type="Proteomes" id="UP000536746"/>
    </source>
</evidence>
<sequence length="323" mass="35946">MHATILPPGAEDALGHDIDHIAPPYGALRSHGRFGYSAINARPQYRWPNGARLAVYLGFNIEHFAFGEGLGAKLGPVCPEPDVLNYAWREYGNRVGAWRCLELFEQLGLPAGVLINTALYDHCPDLVAAFAARGDEIIGHGHTNARQQGTLAEAEELALLRHCRERIAAESGSAPTGWLSPWISESLLTPDLLKEAGYRYNLNWAHDDQPVRMNTRDGSLWSIPYPQELNDIPMIVARQMDSRDFAQMIVDNFDEMLAQSAAQPLVMGIALHPYLVGQPYRLRHLRAALEHLAAARDRGEIWFTTPGAICEHVDALEELRQAF</sequence>
<accession>A0ABX2M7Z6</accession>
<dbReference type="Gene3D" id="3.20.20.370">
    <property type="entry name" value="Glycoside hydrolase/deacetylase"/>
    <property type="match status" value="1"/>
</dbReference>
<evidence type="ECO:0000313" key="2">
    <source>
        <dbReference type="EMBL" id="NUU04362.1"/>
    </source>
</evidence>
<dbReference type="EMBL" id="JABFMT010000041">
    <property type="protein sequence ID" value="NUU04362.1"/>
    <property type="molecule type" value="Genomic_DNA"/>
</dbReference>
<protein>
    <submittedName>
        <fullName evidence="2">Polysaccharide deacetylase family protein</fullName>
    </submittedName>
</protein>
<name>A0ABX2M7Z6_9BURK</name>
<dbReference type="SUPFAM" id="SSF88713">
    <property type="entry name" value="Glycoside hydrolase/deacetylase"/>
    <property type="match status" value="1"/>
</dbReference>
<evidence type="ECO:0000259" key="1">
    <source>
        <dbReference type="Pfam" id="PF01522"/>
    </source>
</evidence>
<dbReference type="PANTHER" id="PTHR43123">
    <property type="entry name" value="POLYSACCHARIDE DEACETYLASE-RELATED"/>
    <property type="match status" value="1"/>
</dbReference>
<dbReference type="CDD" id="cd10979">
    <property type="entry name" value="CE4_PuuE_like"/>
    <property type="match status" value="1"/>
</dbReference>
<proteinExistence type="predicted"/>